<evidence type="ECO:0000313" key="4">
    <source>
        <dbReference type="Proteomes" id="UP000669179"/>
    </source>
</evidence>
<feature type="compositionally biased region" description="Polar residues" evidence="1">
    <location>
        <begin position="45"/>
        <end position="61"/>
    </location>
</feature>
<keyword evidence="2" id="KW-0812">Transmembrane</keyword>
<keyword evidence="2" id="KW-1133">Transmembrane helix</keyword>
<feature type="region of interest" description="Disordered" evidence="1">
    <location>
        <begin position="37"/>
        <end position="61"/>
    </location>
</feature>
<sequence>MNGHDAHTHGAGEAGRGRTRRRLVLVTLLLGMVAAGAAIPAPESPLSNLTGTKTTHASESP</sequence>
<feature type="region of interest" description="Disordered" evidence="1">
    <location>
        <begin position="1"/>
        <end position="20"/>
    </location>
</feature>
<comment type="caution">
    <text evidence="3">The sequence shown here is derived from an EMBL/GenBank/DDBJ whole genome shotgun (WGS) entry which is preliminary data.</text>
</comment>
<dbReference type="EMBL" id="JAGEOJ010000007">
    <property type="protein sequence ID" value="MBO2449199.1"/>
    <property type="molecule type" value="Genomic_DNA"/>
</dbReference>
<protein>
    <submittedName>
        <fullName evidence="3">Uncharacterized protein</fullName>
    </submittedName>
</protein>
<gene>
    <name evidence="3" type="ORF">J4573_18995</name>
</gene>
<evidence type="ECO:0000256" key="1">
    <source>
        <dbReference type="SAM" id="MobiDB-lite"/>
    </source>
</evidence>
<organism evidence="3 4">
    <name type="scientific">Actinomadura barringtoniae</name>
    <dbReference type="NCBI Taxonomy" id="1427535"/>
    <lineage>
        <taxon>Bacteria</taxon>
        <taxon>Bacillati</taxon>
        <taxon>Actinomycetota</taxon>
        <taxon>Actinomycetes</taxon>
        <taxon>Streptosporangiales</taxon>
        <taxon>Thermomonosporaceae</taxon>
        <taxon>Actinomadura</taxon>
    </lineage>
</organism>
<keyword evidence="2" id="KW-0472">Membrane</keyword>
<feature type="compositionally biased region" description="Basic and acidic residues" evidence="1">
    <location>
        <begin position="1"/>
        <end position="10"/>
    </location>
</feature>
<evidence type="ECO:0000256" key="2">
    <source>
        <dbReference type="SAM" id="Phobius"/>
    </source>
</evidence>
<dbReference type="RefSeq" id="WP_208257063.1">
    <property type="nucleotide sequence ID" value="NZ_JAGEOJ010000007.1"/>
</dbReference>
<accession>A0A939T580</accession>
<dbReference type="Proteomes" id="UP000669179">
    <property type="component" value="Unassembled WGS sequence"/>
</dbReference>
<feature type="transmembrane region" description="Helical" evidence="2">
    <location>
        <begin position="23"/>
        <end position="41"/>
    </location>
</feature>
<evidence type="ECO:0000313" key="3">
    <source>
        <dbReference type="EMBL" id="MBO2449199.1"/>
    </source>
</evidence>
<proteinExistence type="predicted"/>
<dbReference type="AlphaFoldDB" id="A0A939T580"/>
<reference evidence="3" key="1">
    <citation type="submission" date="2021-03" db="EMBL/GenBank/DDBJ databases">
        <authorList>
            <person name="Kanchanasin P."/>
            <person name="Saeng-In P."/>
            <person name="Phongsopitanun W."/>
            <person name="Yuki M."/>
            <person name="Kudo T."/>
            <person name="Ohkuma M."/>
            <person name="Tanasupawat S."/>
        </authorList>
    </citation>
    <scope>NUCLEOTIDE SEQUENCE</scope>
    <source>
        <strain evidence="3">GKU 128</strain>
    </source>
</reference>
<keyword evidence="4" id="KW-1185">Reference proteome</keyword>
<name>A0A939T580_9ACTN</name>